<evidence type="ECO:0000313" key="2">
    <source>
        <dbReference type="EMBL" id="CAD1835784.1"/>
    </source>
</evidence>
<organism evidence="2">
    <name type="scientific">Ananas comosus var. bracteatus</name>
    <name type="common">red pineapple</name>
    <dbReference type="NCBI Taxonomy" id="296719"/>
    <lineage>
        <taxon>Eukaryota</taxon>
        <taxon>Viridiplantae</taxon>
        <taxon>Streptophyta</taxon>
        <taxon>Embryophyta</taxon>
        <taxon>Tracheophyta</taxon>
        <taxon>Spermatophyta</taxon>
        <taxon>Magnoliopsida</taxon>
        <taxon>Liliopsida</taxon>
        <taxon>Poales</taxon>
        <taxon>Bromeliaceae</taxon>
        <taxon>Bromelioideae</taxon>
        <taxon>Ananas</taxon>
    </lineage>
</organism>
<reference evidence="2" key="1">
    <citation type="submission" date="2020-07" db="EMBL/GenBank/DDBJ databases">
        <authorList>
            <person name="Lin J."/>
        </authorList>
    </citation>
    <scope>NUCLEOTIDE SEQUENCE</scope>
</reference>
<feature type="compositionally biased region" description="Basic residues" evidence="1">
    <location>
        <begin position="73"/>
        <end position="82"/>
    </location>
</feature>
<dbReference type="EMBL" id="LR862153">
    <property type="protein sequence ID" value="CAD1835784.1"/>
    <property type="molecule type" value="Genomic_DNA"/>
</dbReference>
<evidence type="ECO:0000256" key="1">
    <source>
        <dbReference type="SAM" id="MobiDB-lite"/>
    </source>
</evidence>
<name>A0A6V7PXY6_ANACO</name>
<accession>A0A6V7PXY6</accession>
<gene>
    <name evidence="2" type="ORF">CB5_LOCUS18995</name>
</gene>
<protein>
    <submittedName>
        <fullName evidence="2">Uncharacterized protein</fullName>
    </submittedName>
</protein>
<sequence length="132" mass="14241">MDGLELVLVAARGYGTRAIPGTGLAAGRGATTVVDGGGGGAIYDNGGGGDYELKRNEEEEEEEEEEEGEGGRRRTTTRKQRGARPTEKGKRRIDLALQSLTQTNDPPHKGHRVALATHQYVRRPLSTTSLKR</sequence>
<feature type="compositionally biased region" description="Gly residues" evidence="1">
    <location>
        <begin position="38"/>
        <end position="50"/>
    </location>
</feature>
<feature type="compositionally biased region" description="Acidic residues" evidence="1">
    <location>
        <begin position="58"/>
        <end position="68"/>
    </location>
</feature>
<feature type="compositionally biased region" description="Basic and acidic residues" evidence="1">
    <location>
        <begin position="84"/>
        <end position="94"/>
    </location>
</feature>
<dbReference type="AlphaFoldDB" id="A0A6V7PXY6"/>
<feature type="region of interest" description="Disordered" evidence="1">
    <location>
        <begin position="38"/>
        <end position="132"/>
    </location>
</feature>
<proteinExistence type="predicted"/>